<protein>
    <submittedName>
        <fullName evidence="2">Uncharacterized protein</fullName>
    </submittedName>
</protein>
<evidence type="ECO:0000313" key="3">
    <source>
        <dbReference type="Proteomes" id="UP000680750"/>
    </source>
</evidence>
<name>A0A810KZL6_9ACTN</name>
<organism evidence="2 3">
    <name type="scientific">Actinocatenispora sera</name>
    <dbReference type="NCBI Taxonomy" id="390989"/>
    <lineage>
        <taxon>Bacteria</taxon>
        <taxon>Bacillati</taxon>
        <taxon>Actinomycetota</taxon>
        <taxon>Actinomycetes</taxon>
        <taxon>Micromonosporales</taxon>
        <taxon>Micromonosporaceae</taxon>
        <taxon>Actinocatenispora</taxon>
    </lineage>
</organism>
<evidence type="ECO:0000256" key="1">
    <source>
        <dbReference type="SAM" id="MobiDB-lite"/>
    </source>
</evidence>
<evidence type="ECO:0000313" key="2">
    <source>
        <dbReference type="EMBL" id="BCJ28690.1"/>
    </source>
</evidence>
<dbReference type="EMBL" id="AP023354">
    <property type="protein sequence ID" value="BCJ28690.1"/>
    <property type="molecule type" value="Genomic_DNA"/>
</dbReference>
<dbReference type="AlphaFoldDB" id="A0A810KZL6"/>
<proteinExistence type="predicted"/>
<dbReference type="Proteomes" id="UP000680750">
    <property type="component" value="Chromosome"/>
</dbReference>
<feature type="region of interest" description="Disordered" evidence="1">
    <location>
        <begin position="58"/>
        <end position="79"/>
    </location>
</feature>
<sequence>MVDDFETARMGITGAANTTRRAAGRLDLRGLRLADPEPCKQIRLAIVGNGSVVGTSVWSRRSDGPGGAAAARCHDRTVS</sequence>
<gene>
    <name evidence="2" type="ORF">Asera_27980</name>
</gene>
<keyword evidence="3" id="KW-1185">Reference proteome</keyword>
<reference evidence="2" key="1">
    <citation type="submission" date="2020-08" db="EMBL/GenBank/DDBJ databases">
        <title>Whole genome shotgun sequence of Actinocatenispora sera NBRC 101916.</title>
        <authorList>
            <person name="Komaki H."/>
            <person name="Tamura T."/>
        </authorList>
    </citation>
    <scope>NUCLEOTIDE SEQUENCE</scope>
    <source>
        <strain evidence="2">NBRC 101916</strain>
    </source>
</reference>
<dbReference type="KEGG" id="aser:Asera_27980"/>
<accession>A0A810KZL6</accession>